<dbReference type="InterPro" id="IPR022450">
    <property type="entry name" value="TsaD"/>
</dbReference>
<keyword evidence="4 7" id="KW-0479">Metal-binding</keyword>
<evidence type="ECO:0000256" key="2">
    <source>
        <dbReference type="ARBA" id="ARBA00022679"/>
    </source>
</evidence>
<dbReference type="InterPro" id="IPR043129">
    <property type="entry name" value="ATPase_NBD"/>
</dbReference>
<keyword evidence="5 7" id="KW-0012">Acyltransferase</keyword>
<proteinExistence type="inferred from homology"/>
<protein>
    <recommendedName>
        <fullName evidence="1">N(6)-L-threonylcarbamoyladenine synthase</fullName>
        <ecNumber evidence="1">2.3.1.234</ecNumber>
    </recommendedName>
</protein>
<evidence type="ECO:0000256" key="6">
    <source>
        <dbReference type="ARBA" id="ARBA00048117"/>
    </source>
</evidence>
<keyword evidence="3 7" id="KW-0819">tRNA processing</keyword>
<dbReference type="Pfam" id="PF00814">
    <property type="entry name" value="TsaD"/>
    <property type="match status" value="1"/>
</dbReference>
<evidence type="ECO:0000313" key="9">
    <source>
        <dbReference type="EMBL" id="CAK7268149.1"/>
    </source>
</evidence>
<organism evidence="9 10">
    <name type="scientific">Sporothrix epigloea</name>
    <dbReference type="NCBI Taxonomy" id="1892477"/>
    <lineage>
        <taxon>Eukaryota</taxon>
        <taxon>Fungi</taxon>
        <taxon>Dikarya</taxon>
        <taxon>Ascomycota</taxon>
        <taxon>Pezizomycotina</taxon>
        <taxon>Sordariomycetes</taxon>
        <taxon>Sordariomycetidae</taxon>
        <taxon>Ophiostomatales</taxon>
        <taxon>Ophiostomataceae</taxon>
        <taxon>Sporothrix</taxon>
    </lineage>
</organism>
<dbReference type="GO" id="GO:0061711">
    <property type="term" value="F:tRNA N(6)-L-threonylcarbamoyladenine synthase activity"/>
    <property type="evidence" value="ECO:0007669"/>
    <property type="project" value="UniProtKB-EC"/>
</dbReference>
<dbReference type="PRINTS" id="PR00789">
    <property type="entry name" value="OSIALOPTASE"/>
</dbReference>
<dbReference type="PANTHER" id="PTHR11735:SF6">
    <property type="entry name" value="TRNA N6-ADENOSINE THREONYLCARBAMOYLTRANSFERASE, MITOCHONDRIAL"/>
    <property type="match status" value="1"/>
</dbReference>
<dbReference type="PROSITE" id="PS01016">
    <property type="entry name" value="GLYCOPROTEASE"/>
    <property type="match status" value="1"/>
</dbReference>
<comment type="cofactor">
    <cofactor evidence="7">
        <name>a divalent metal cation</name>
        <dbReference type="ChEBI" id="CHEBI:60240"/>
    </cofactor>
    <text evidence="7">Binds 1 divalent metal cation per subunit.</text>
</comment>
<comment type="catalytic activity">
    <reaction evidence="6 7">
        <text>L-threonylcarbamoyladenylate + adenosine(37) in tRNA = N(6)-L-threonylcarbamoyladenosine(37) in tRNA + AMP + H(+)</text>
        <dbReference type="Rhea" id="RHEA:37059"/>
        <dbReference type="Rhea" id="RHEA-COMP:10162"/>
        <dbReference type="Rhea" id="RHEA-COMP:10163"/>
        <dbReference type="ChEBI" id="CHEBI:15378"/>
        <dbReference type="ChEBI" id="CHEBI:73682"/>
        <dbReference type="ChEBI" id="CHEBI:74411"/>
        <dbReference type="ChEBI" id="CHEBI:74418"/>
        <dbReference type="ChEBI" id="CHEBI:456215"/>
        <dbReference type="EC" id="2.3.1.234"/>
    </reaction>
</comment>
<accession>A0ABP0DIP0</accession>
<comment type="similarity">
    <text evidence="7">Belongs to the KAE1 / TsaD family.</text>
</comment>
<evidence type="ECO:0000256" key="5">
    <source>
        <dbReference type="ARBA" id="ARBA00023315"/>
    </source>
</evidence>
<dbReference type="EC" id="2.3.1.234" evidence="1"/>
<dbReference type="Gene3D" id="3.30.420.40">
    <property type="match status" value="2"/>
</dbReference>
<keyword evidence="7" id="KW-0496">Mitochondrion</keyword>
<name>A0ABP0DIP0_9PEZI</name>
<reference evidence="9 10" key="1">
    <citation type="submission" date="2024-01" db="EMBL/GenBank/DDBJ databases">
        <authorList>
            <person name="Allen C."/>
            <person name="Tagirdzhanova G."/>
        </authorList>
    </citation>
    <scope>NUCLEOTIDE SEQUENCE [LARGE SCALE GENOMIC DNA]</scope>
    <source>
        <strain evidence="9 10">CBS 573.63</strain>
    </source>
</reference>
<dbReference type="HAMAP" id="MF_01445">
    <property type="entry name" value="TsaD"/>
    <property type="match status" value="1"/>
</dbReference>
<gene>
    <name evidence="9" type="primary">QRI7</name>
    <name evidence="9" type="ORF">SEPCBS57363_002947</name>
</gene>
<keyword evidence="2 7" id="KW-0808">Transferase</keyword>
<evidence type="ECO:0000256" key="4">
    <source>
        <dbReference type="ARBA" id="ARBA00022723"/>
    </source>
</evidence>
<evidence type="ECO:0000313" key="10">
    <source>
        <dbReference type="Proteomes" id="UP001642501"/>
    </source>
</evidence>
<comment type="function">
    <text evidence="7">Required for the formation of a threonylcarbamoyl group on adenosine at position 37 (t(6)A37) in mitochondrial tRNAs that read codons beginning with adenine. Probably involved in the transfer of the threonylcarbamoyl moiety of threonylcarbamoyl-AMP (TC-AMP) to the N6 group of A37. Involved in mitochondrial genome maintenance.</text>
</comment>
<dbReference type="SUPFAM" id="SSF53067">
    <property type="entry name" value="Actin-like ATPase domain"/>
    <property type="match status" value="2"/>
</dbReference>
<sequence>MHTGPHALRLSDRLVTLAIETSCDDTCVAVLEKDVAVPSSGRRARARLLFEERVTADNRAFGGIHPLAAAESHMAALAPLVQRATACLPTGAFAKPDFVSVTRGPGMTSSLATGMAVAKGLAVAWQVPLVGVHHMQAHALTPRLVEALEEADLKTAMASSLSKVAEFPYLSLLVSGGHTMLVHSRFLTDHRVLVTTTNIAIGDLLDKCARAILPRQYIATAEATAGRSLPYGALLERFAFGEGGNSAYASYVYPARRCDEMAPFVGPGWQLEAPLGKDALRKVLRFDFSGLNGSVNKLLGGVSPSGDEVVDTKILKKKKGFDMTEDERRLLARGTMQQAFEHLASRLLLALKATDLASANTGTESPKSKEMPTCLVVSGGVASNQFLRHVLRSALDVHGYSQLPILAPPPSLCTDNAAMIAWTGMEMYEAGWQSDLSIRPIRRWSMDANADDGGILGPEGWIRREHL</sequence>
<dbReference type="Proteomes" id="UP001642501">
    <property type="component" value="Unassembled WGS sequence"/>
</dbReference>
<dbReference type="PANTHER" id="PTHR11735">
    <property type="entry name" value="TRNA N6-ADENOSINE THREONYLCARBAMOYLTRANSFERASE"/>
    <property type="match status" value="1"/>
</dbReference>
<evidence type="ECO:0000256" key="7">
    <source>
        <dbReference type="HAMAP-Rule" id="MF_03179"/>
    </source>
</evidence>
<evidence type="ECO:0000256" key="3">
    <source>
        <dbReference type="ARBA" id="ARBA00022694"/>
    </source>
</evidence>
<dbReference type="InterPro" id="IPR017860">
    <property type="entry name" value="Peptidase_M22_CS"/>
</dbReference>
<comment type="caution">
    <text evidence="9">The sequence shown here is derived from an EMBL/GenBank/DDBJ whole genome shotgun (WGS) entry which is preliminary data.</text>
</comment>
<comment type="subunit">
    <text evidence="7">Homodimer.</text>
</comment>
<feature type="domain" description="Gcp-like" evidence="8">
    <location>
        <begin position="57"/>
        <end position="422"/>
    </location>
</feature>
<keyword evidence="10" id="KW-1185">Reference proteome</keyword>
<evidence type="ECO:0000256" key="1">
    <source>
        <dbReference type="ARBA" id="ARBA00012156"/>
    </source>
</evidence>
<comment type="subcellular location">
    <subcellularLocation>
        <location evidence="7">Mitochondrion</location>
    </subcellularLocation>
</comment>
<dbReference type="EMBL" id="CAWUOM010000043">
    <property type="protein sequence ID" value="CAK7268149.1"/>
    <property type="molecule type" value="Genomic_DNA"/>
</dbReference>
<dbReference type="InterPro" id="IPR000905">
    <property type="entry name" value="Gcp-like_dom"/>
</dbReference>
<dbReference type="InterPro" id="IPR017861">
    <property type="entry name" value="KAE1/TsaD"/>
</dbReference>
<evidence type="ECO:0000259" key="8">
    <source>
        <dbReference type="Pfam" id="PF00814"/>
    </source>
</evidence>